<dbReference type="EMBL" id="CAJDKC010000003">
    <property type="protein sequence ID" value="CAD0324568.1"/>
    <property type="molecule type" value="Genomic_DNA"/>
</dbReference>
<organism evidence="2 3">
    <name type="scientific">Xanthomonas hortorum pv. carotae</name>
    <dbReference type="NCBI Taxonomy" id="487904"/>
    <lineage>
        <taxon>Bacteria</taxon>
        <taxon>Pseudomonadati</taxon>
        <taxon>Pseudomonadota</taxon>
        <taxon>Gammaproteobacteria</taxon>
        <taxon>Lysobacterales</taxon>
        <taxon>Lysobacteraceae</taxon>
        <taxon>Xanthomonas</taxon>
    </lineage>
</organism>
<evidence type="ECO:0000259" key="1">
    <source>
        <dbReference type="Pfam" id="PF07929"/>
    </source>
</evidence>
<dbReference type="EMBL" id="CAJDKC010000003">
    <property type="protein sequence ID" value="CAD0324577.1"/>
    <property type="molecule type" value="Genomic_DNA"/>
</dbReference>
<evidence type="ECO:0000313" key="3">
    <source>
        <dbReference type="Proteomes" id="UP000587508"/>
    </source>
</evidence>
<accession>A0A6V7CZ37</accession>
<proteinExistence type="predicted"/>
<sequence length="257" mass="28195">MHATLRGTESASAIWVRLRVLACVIDIGRLQLGGCKYAAMQSVAHRCILALQTGSQDTMSKAKKKKAAQQVVQVPVPVYQLHVALVGSTPLVWRRLLVAGSLRLATLHRVLQPAMGWNNAHPYEFDLGGGRYGESGLDVPDRPRLKHAARVTLESAVGELEWFDYFYGSGAGWQHRLQVEAILSPDAGLRGARCVDGANACPPENSEGIEHYLEFLQIIANPGHAQHLQVLATLGGRFDPAHFDLDEVNRLLARIRD</sequence>
<comment type="caution">
    <text evidence="2">The sequence shown here is derived from an EMBL/GenBank/DDBJ whole genome shotgun (WGS) entry which is preliminary data.</text>
</comment>
<protein>
    <recommendedName>
        <fullName evidence="1">Plasmid pRiA4b Orf3-like domain-containing protein</fullName>
    </recommendedName>
</protein>
<dbReference type="InterPro" id="IPR012912">
    <property type="entry name" value="Plasmid_pRiA4b_Orf3-like"/>
</dbReference>
<dbReference type="PANTHER" id="PTHR41878:SF1">
    <property type="entry name" value="TNPR PROTEIN"/>
    <property type="match status" value="1"/>
</dbReference>
<dbReference type="AlphaFoldDB" id="A0A6V7CZ37"/>
<name>A0A6V7CZ37_9XANT</name>
<reference evidence="2 3" key="1">
    <citation type="submission" date="2020-07" db="EMBL/GenBank/DDBJ databases">
        <authorList>
            <person name="Pothier F. J."/>
        </authorList>
    </citation>
    <scope>NUCLEOTIDE SEQUENCE [LARGE SCALE GENOMIC DNA]</scope>
    <source>
        <strain evidence="2 3">CFBP 7900</strain>
    </source>
</reference>
<dbReference type="PANTHER" id="PTHR41878">
    <property type="entry name" value="LEXA REPRESSOR-RELATED"/>
    <property type="match status" value="1"/>
</dbReference>
<dbReference type="InterPro" id="IPR024047">
    <property type="entry name" value="MM3350-like_sf"/>
</dbReference>
<dbReference type="Proteomes" id="UP000587508">
    <property type="component" value="Unassembled WGS sequence"/>
</dbReference>
<evidence type="ECO:0000313" key="2">
    <source>
        <dbReference type="EMBL" id="CAD0324577.1"/>
    </source>
</evidence>
<gene>
    <name evidence="2" type="ORF">CFBP7900_15640</name>
</gene>
<dbReference type="SUPFAM" id="SSF159941">
    <property type="entry name" value="MM3350-like"/>
    <property type="match status" value="1"/>
</dbReference>
<dbReference type="Gene3D" id="3.10.290.30">
    <property type="entry name" value="MM3350-like"/>
    <property type="match status" value="1"/>
</dbReference>
<feature type="domain" description="Plasmid pRiA4b Orf3-like" evidence="1">
    <location>
        <begin position="78"/>
        <end position="247"/>
    </location>
</feature>
<dbReference type="Pfam" id="PF07929">
    <property type="entry name" value="PRiA4_ORF3"/>
    <property type="match status" value="1"/>
</dbReference>